<dbReference type="AlphaFoldDB" id="A0A401G545"/>
<dbReference type="EMBL" id="BFAD01000001">
    <property type="protein sequence ID" value="GBE77281.1"/>
    <property type="molecule type" value="Genomic_DNA"/>
</dbReference>
<sequence length="379" mass="43306">MDTCPVEIHSVIFSLACTDDGTTGRSLSLVSRHVRRVSEPFRWQSLSLLGLQQARHFVKLLKQTPGYHPVYHLFLSTQSPLLMSNDQYNMPRENPDKEWYDLLDIILRYTAPTLQTLSLYVTSKSHFLGAACIPLLLTIAFPYLVELTIWILGTPQIISWWINTSPQSSKKAAILPPTARPKLRRLHLACFFYFRDAVQSRDLHHIIQSLSSCITHLRLTMLDFMCLQTARIAFAECLDIGFVDPGVNLLDPGGTPISFRENTNVAVTWPRILPDSIQVFVIQMPPPSTARLPRGLEEQEIQQYFKALARAAPAHVVCISTQRDYLWEDAKADWLDRIEEGPGCWKERDKSWISLREDGHSFTQARTEEDTDEVVITRC</sequence>
<dbReference type="Proteomes" id="UP000287166">
    <property type="component" value="Unassembled WGS sequence"/>
</dbReference>
<dbReference type="OrthoDB" id="2748701at2759"/>
<organism evidence="1 2">
    <name type="scientific">Sparassis crispa</name>
    <dbReference type="NCBI Taxonomy" id="139825"/>
    <lineage>
        <taxon>Eukaryota</taxon>
        <taxon>Fungi</taxon>
        <taxon>Dikarya</taxon>
        <taxon>Basidiomycota</taxon>
        <taxon>Agaricomycotina</taxon>
        <taxon>Agaricomycetes</taxon>
        <taxon>Polyporales</taxon>
        <taxon>Sparassidaceae</taxon>
        <taxon>Sparassis</taxon>
    </lineage>
</organism>
<name>A0A401G545_9APHY</name>
<gene>
    <name evidence="1" type="ORF">SCP_0101540</name>
</gene>
<proteinExistence type="predicted"/>
<keyword evidence="2" id="KW-1185">Reference proteome</keyword>
<accession>A0A401G545</accession>
<protein>
    <submittedName>
        <fullName evidence="1">Uncharacterized protein</fullName>
    </submittedName>
</protein>
<evidence type="ECO:0000313" key="1">
    <source>
        <dbReference type="EMBL" id="GBE77281.1"/>
    </source>
</evidence>
<reference evidence="1 2" key="1">
    <citation type="journal article" date="2018" name="Sci. Rep.">
        <title>Genome sequence of the cauliflower mushroom Sparassis crispa (Hanabiratake) and its association with beneficial usage.</title>
        <authorList>
            <person name="Kiyama R."/>
            <person name="Furutani Y."/>
            <person name="Kawaguchi K."/>
            <person name="Nakanishi T."/>
        </authorList>
    </citation>
    <scope>NUCLEOTIDE SEQUENCE [LARGE SCALE GENOMIC DNA]</scope>
</reference>
<dbReference type="RefSeq" id="XP_027608194.1">
    <property type="nucleotide sequence ID" value="XM_027752393.1"/>
</dbReference>
<dbReference type="GeneID" id="38774198"/>
<comment type="caution">
    <text evidence="1">The sequence shown here is derived from an EMBL/GenBank/DDBJ whole genome shotgun (WGS) entry which is preliminary data.</text>
</comment>
<dbReference type="InParanoid" id="A0A401G545"/>
<evidence type="ECO:0000313" key="2">
    <source>
        <dbReference type="Proteomes" id="UP000287166"/>
    </source>
</evidence>